<dbReference type="NCBIfam" id="TIGR02348">
    <property type="entry name" value="GroEL"/>
    <property type="match status" value="1"/>
</dbReference>
<dbReference type="HAMAP" id="MF_00600">
    <property type="entry name" value="CH60"/>
    <property type="match status" value="1"/>
</dbReference>
<reference evidence="9" key="1">
    <citation type="journal article" date="2014" name="Int. J. Syst. Evol. Microbiol.">
        <title>Complete genome sequence of Corynebacterium casei LMG S-19264T (=DSM 44701T), isolated from a smear-ripened cheese.</title>
        <authorList>
            <consortium name="US DOE Joint Genome Institute (JGI-PGF)"/>
            <person name="Walter F."/>
            <person name="Albersmeier A."/>
            <person name="Kalinowski J."/>
            <person name="Ruckert C."/>
        </authorList>
    </citation>
    <scope>NUCLEOTIDE SEQUENCE</scope>
    <source>
        <strain evidence="9">CGMCC 1.12153</strain>
    </source>
</reference>
<dbReference type="InterPro" id="IPR018370">
    <property type="entry name" value="Chaperonin_Cpn60_CS"/>
</dbReference>
<dbReference type="GO" id="GO:0016853">
    <property type="term" value="F:isomerase activity"/>
    <property type="evidence" value="ECO:0007669"/>
    <property type="project" value="UniProtKB-KW"/>
</dbReference>
<dbReference type="Gene3D" id="1.10.560.10">
    <property type="entry name" value="GroEL-like equatorial domain"/>
    <property type="match status" value="1"/>
</dbReference>
<dbReference type="GO" id="GO:0140662">
    <property type="term" value="F:ATP-dependent protein folding chaperone"/>
    <property type="evidence" value="ECO:0007669"/>
    <property type="project" value="InterPro"/>
</dbReference>
<dbReference type="InterPro" id="IPR001844">
    <property type="entry name" value="Cpn60/GroEL"/>
</dbReference>
<comment type="similarity">
    <text evidence="1 6 7">Belongs to the chaperonin (HSP60) family.</text>
</comment>
<dbReference type="NCBIfam" id="NF009488">
    <property type="entry name" value="PRK12850.1"/>
    <property type="match status" value="1"/>
</dbReference>
<dbReference type="InterPro" id="IPR027413">
    <property type="entry name" value="GROEL-like_equatorial_sf"/>
</dbReference>
<dbReference type="NCBIfam" id="NF009489">
    <property type="entry name" value="PRK12851.1"/>
    <property type="match status" value="1"/>
</dbReference>
<reference evidence="9" key="2">
    <citation type="submission" date="2020-09" db="EMBL/GenBank/DDBJ databases">
        <authorList>
            <person name="Sun Q."/>
            <person name="Zhou Y."/>
        </authorList>
    </citation>
    <scope>NUCLEOTIDE SEQUENCE</scope>
    <source>
        <strain evidence="9">CGMCC 1.12153</strain>
    </source>
</reference>
<evidence type="ECO:0000256" key="3">
    <source>
        <dbReference type="ARBA" id="ARBA00022840"/>
    </source>
</evidence>
<dbReference type="Gene3D" id="3.50.7.10">
    <property type="entry name" value="GroEL"/>
    <property type="match status" value="1"/>
</dbReference>
<organism evidence="9 10">
    <name type="scientific">Halobacillus andaensis</name>
    <dbReference type="NCBI Taxonomy" id="1176239"/>
    <lineage>
        <taxon>Bacteria</taxon>
        <taxon>Bacillati</taxon>
        <taxon>Bacillota</taxon>
        <taxon>Bacilli</taxon>
        <taxon>Bacillales</taxon>
        <taxon>Bacillaceae</taxon>
        <taxon>Halobacillus</taxon>
    </lineage>
</organism>
<dbReference type="CDD" id="cd03344">
    <property type="entry name" value="GroEL"/>
    <property type="match status" value="1"/>
</dbReference>
<dbReference type="Proteomes" id="UP000660110">
    <property type="component" value="Unassembled WGS sequence"/>
</dbReference>
<feature type="binding site" evidence="6">
    <location>
        <begin position="86"/>
        <end position="90"/>
    </location>
    <ligand>
        <name>ATP</name>
        <dbReference type="ChEBI" id="CHEBI:30616"/>
    </ligand>
</feature>
<evidence type="ECO:0000256" key="7">
    <source>
        <dbReference type="RuleBase" id="RU000418"/>
    </source>
</evidence>
<comment type="caution">
    <text evidence="9">The sequence shown here is derived from an EMBL/GenBank/DDBJ whole genome shotgun (WGS) entry which is preliminary data.</text>
</comment>
<dbReference type="GO" id="GO:0005737">
    <property type="term" value="C:cytoplasm"/>
    <property type="evidence" value="ECO:0007669"/>
    <property type="project" value="UniProtKB-SubCell"/>
</dbReference>
<dbReference type="EMBL" id="BMEL01000003">
    <property type="protein sequence ID" value="GGF28217.1"/>
    <property type="molecule type" value="Genomic_DNA"/>
</dbReference>
<feature type="binding site" evidence="6">
    <location>
        <position position="413"/>
    </location>
    <ligand>
        <name>ATP</name>
        <dbReference type="ChEBI" id="CHEBI:30616"/>
    </ligand>
</feature>
<keyword evidence="5 6" id="KW-0413">Isomerase</keyword>
<sequence>MAKELKFSEDARRAMLRGVDTLADAVKVTLGPKGRNVVLDKKFGSPLITNDGVTIAKEIELEDNFENMGAQLVSEVASKTNDVAGDGTTTATVLAQAMIREGLKNVTSGANPVGIRRGIEKATAVATEELRKISKPIEGRESISQVASISASDDEVGQLIAEAMERVGNDGVITIEESKGFNTELEVVEGMQFDRGYASPYMVTDQDKMEAVLEDPYILITDKKINNIQEVLPVLEQVVQQSKPLLLISEDVEGEALATLVVNKLRGTFNAVSVKAPGFGDRRKAMLEDIAALTGGQVITEDLGLDLKNTTLDQLGRASKAVITKENTTIVEGAGNPEQIASRVAQIRTQAEETSSEFDKEKLQERLAKLSGGVAVIKVGAATETELKERKLRIEDALNSTRAAVEEGIVAGGGTALVNIIKSVEGLGLADDEATGASIVLRALEEPVRQIVHNAGLEGSIIVERLKGEKVGIGFNAATGEWVNMVEQGIVDPTKVTRSALQNAASVAAMFLTTEAVVADLPEEEGSGGGMPDMGGMGGMGGMM</sequence>
<feature type="binding site" evidence="6">
    <location>
        <position position="492"/>
    </location>
    <ligand>
        <name>ATP</name>
        <dbReference type="ChEBI" id="CHEBI:30616"/>
    </ligand>
</feature>
<dbReference type="GO" id="GO:0005524">
    <property type="term" value="F:ATP binding"/>
    <property type="evidence" value="ECO:0007669"/>
    <property type="project" value="UniProtKB-UniRule"/>
</dbReference>
<dbReference type="AlphaFoldDB" id="A0A917B7N7"/>
<gene>
    <name evidence="6 9" type="primary">groL</name>
    <name evidence="6" type="synonym">groEL</name>
    <name evidence="9" type="ORF">GCM10010954_29150</name>
</gene>
<dbReference type="FunFam" id="1.10.560.10:FF:000001">
    <property type="entry name" value="60 kDa chaperonin"/>
    <property type="match status" value="1"/>
</dbReference>
<dbReference type="PROSITE" id="PS00296">
    <property type="entry name" value="CHAPERONINS_CPN60"/>
    <property type="match status" value="1"/>
</dbReference>
<dbReference type="EC" id="5.6.1.7" evidence="6"/>
<dbReference type="PRINTS" id="PR00298">
    <property type="entry name" value="CHAPERONIN60"/>
</dbReference>
<dbReference type="InterPro" id="IPR002423">
    <property type="entry name" value="Cpn60/GroEL/TCP-1"/>
</dbReference>
<name>A0A917B7N7_HALAA</name>
<dbReference type="NCBIfam" id="NF009487">
    <property type="entry name" value="PRK12849.1"/>
    <property type="match status" value="1"/>
</dbReference>
<dbReference type="InterPro" id="IPR027409">
    <property type="entry name" value="GroEL-like_apical_dom_sf"/>
</dbReference>
<dbReference type="SUPFAM" id="SSF48592">
    <property type="entry name" value="GroEL equatorial domain-like"/>
    <property type="match status" value="1"/>
</dbReference>
<dbReference type="FunFam" id="3.50.7.10:FF:000001">
    <property type="entry name" value="60 kDa chaperonin"/>
    <property type="match status" value="1"/>
</dbReference>
<protein>
    <recommendedName>
        <fullName evidence="6">Chaperonin GroEL</fullName>
        <ecNumber evidence="6">5.6.1.7</ecNumber>
    </recommendedName>
    <alternativeName>
        <fullName evidence="6">60 kDa chaperonin</fullName>
    </alternativeName>
    <alternativeName>
        <fullName evidence="6">Chaperonin-60</fullName>
        <shortName evidence="6">Cpn60</shortName>
    </alternativeName>
</protein>
<dbReference type="Pfam" id="PF00118">
    <property type="entry name" value="Cpn60_TCP1"/>
    <property type="match status" value="1"/>
</dbReference>
<evidence type="ECO:0000256" key="6">
    <source>
        <dbReference type="HAMAP-Rule" id="MF_00600"/>
    </source>
</evidence>
<comment type="caution">
    <text evidence="6">Lacks conserved residue(s) required for the propagation of feature annotation.</text>
</comment>
<dbReference type="GO" id="GO:0051082">
    <property type="term" value="F:unfolded protein binding"/>
    <property type="evidence" value="ECO:0007669"/>
    <property type="project" value="UniProtKB-UniRule"/>
</dbReference>
<dbReference type="GO" id="GO:0042026">
    <property type="term" value="P:protein refolding"/>
    <property type="evidence" value="ECO:0007669"/>
    <property type="project" value="UniProtKB-UniRule"/>
</dbReference>
<keyword evidence="3 6" id="KW-0067">ATP-binding</keyword>
<dbReference type="RefSeq" id="WP_188378220.1">
    <property type="nucleotide sequence ID" value="NZ_BMEL01000003.1"/>
</dbReference>
<dbReference type="SUPFAM" id="SSF52029">
    <property type="entry name" value="GroEL apical domain-like"/>
    <property type="match status" value="1"/>
</dbReference>
<evidence type="ECO:0000313" key="9">
    <source>
        <dbReference type="EMBL" id="GGF28217.1"/>
    </source>
</evidence>
<dbReference type="SUPFAM" id="SSF54849">
    <property type="entry name" value="GroEL-intermediate domain like"/>
    <property type="match status" value="1"/>
</dbReference>
<keyword evidence="6" id="KW-0963">Cytoplasm</keyword>
<evidence type="ECO:0000256" key="1">
    <source>
        <dbReference type="ARBA" id="ARBA00006607"/>
    </source>
</evidence>
<evidence type="ECO:0000256" key="4">
    <source>
        <dbReference type="ARBA" id="ARBA00023186"/>
    </source>
</evidence>
<evidence type="ECO:0000256" key="8">
    <source>
        <dbReference type="RuleBase" id="RU000419"/>
    </source>
</evidence>
<feature type="binding site" evidence="6">
    <location>
        <begin position="476"/>
        <end position="478"/>
    </location>
    <ligand>
        <name>ATP</name>
        <dbReference type="ChEBI" id="CHEBI:30616"/>
    </ligand>
</feature>
<proteinExistence type="inferred from homology"/>
<keyword evidence="10" id="KW-1185">Reference proteome</keyword>
<accession>A0A917B7N7</accession>
<dbReference type="Gene3D" id="3.30.260.10">
    <property type="entry name" value="TCP-1-like chaperonin intermediate domain"/>
    <property type="match status" value="1"/>
</dbReference>
<comment type="subunit">
    <text evidence="6 8">Forms a cylinder of 14 subunits composed of two heptameric rings stacked back-to-back. Interacts with the co-chaperonin GroES.</text>
</comment>
<keyword evidence="4 6" id="KW-0143">Chaperone</keyword>
<keyword evidence="2 6" id="KW-0547">Nucleotide-binding</keyword>
<evidence type="ECO:0000256" key="2">
    <source>
        <dbReference type="ARBA" id="ARBA00022741"/>
    </source>
</evidence>
<comment type="subcellular location">
    <subcellularLocation>
        <location evidence="6">Cytoplasm</location>
    </subcellularLocation>
</comment>
<dbReference type="NCBIfam" id="NF000592">
    <property type="entry name" value="PRK00013.1"/>
    <property type="match status" value="1"/>
</dbReference>
<evidence type="ECO:0000256" key="5">
    <source>
        <dbReference type="ARBA" id="ARBA00023235"/>
    </source>
</evidence>
<dbReference type="PANTHER" id="PTHR45633">
    <property type="entry name" value="60 KDA HEAT SHOCK PROTEIN, MITOCHONDRIAL"/>
    <property type="match status" value="1"/>
</dbReference>
<comment type="function">
    <text evidence="6 8">Together with its co-chaperonin GroES, plays an essential role in assisting protein folding. The GroEL-GroES system forms a nano-cage that allows encapsulation of the non-native substrate proteins and provides a physical environment optimized to promote and accelerate protein folding.</text>
</comment>
<feature type="binding site" evidence="6">
    <location>
        <begin position="29"/>
        <end position="32"/>
    </location>
    <ligand>
        <name>ATP</name>
        <dbReference type="ChEBI" id="CHEBI:30616"/>
    </ligand>
</feature>
<dbReference type="InterPro" id="IPR027410">
    <property type="entry name" value="TCP-1-like_intermed_sf"/>
</dbReference>
<evidence type="ECO:0000313" key="10">
    <source>
        <dbReference type="Proteomes" id="UP000660110"/>
    </source>
</evidence>